<dbReference type="InterPro" id="IPR041985">
    <property type="entry name" value="Ribosomal_eL14_KOW"/>
</dbReference>
<gene>
    <name evidence="3" type="ORF">SAMN02745158_00813</name>
</gene>
<evidence type="ECO:0000313" key="4">
    <source>
        <dbReference type="Proteomes" id="UP000184245"/>
    </source>
</evidence>
<reference evidence="3 4" key="1">
    <citation type="submission" date="2016-11" db="EMBL/GenBank/DDBJ databases">
        <authorList>
            <person name="Jaros S."/>
            <person name="Januszkiewicz K."/>
            <person name="Wedrychowicz H."/>
        </authorList>
    </citation>
    <scope>NUCLEOTIDE SEQUENCE [LARGE SCALE GENOMIC DNA]</scope>
    <source>
        <strain evidence="3 4">DSM 17459</strain>
    </source>
</reference>
<dbReference type="SUPFAM" id="SSF50104">
    <property type="entry name" value="Translation proteins SH3-like domain"/>
    <property type="match status" value="1"/>
</dbReference>
<dbReference type="InterPro" id="IPR008991">
    <property type="entry name" value="Translation_prot_SH3-like_sf"/>
</dbReference>
<protein>
    <recommendedName>
        <fullName evidence="5">Ribosomal protein L14E/L6E/L27E</fullName>
    </recommendedName>
</protein>
<name>A0A1M4UA55_9CLOT</name>
<dbReference type="EMBL" id="FQVI01000002">
    <property type="protein sequence ID" value="SHE53595.1"/>
    <property type="molecule type" value="Genomic_DNA"/>
</dbReference>
<proteinExistence type="predicted"/>
<dbReference type="GO" id="GO:0005840">
    <property type="term" value="C:ribosome"/>
    <property type="evidence" value="ECO:0007669"/>
    <property type="project" value="UniProtKB-KW"/>
</dbReference>
<evidence type="ECO:0000313" key="3">
    <source>
        <dbReference type="EMBL" id="SHE53595.1"/>
    </source>
</evidence>
<dbReference type="Gene3D" id="2.30.30.30">
    <property type="match status" value="1"/>
</dbReference>
<evidence type="ECO:0008006" key="5">
    <source>
        <dbReference type="Google" id="ProtNLM"/>
    </source>
</evidence>
<dbReference type="CDD" id="cd06088">
    <property type="entry name" value="KOW_RPL14"/>
    <property type="match status" value="1"/>
</dbReference>
<keyword evidence="2" id="KW-0687">Ribonucleoprotein</keyword>
<sequence length="94" mass="10718">MVELRAGMLARSKAGHDAGKVFVIKQADSEYVYLVDGRSRTLDHPKKKKRKHIQVIFRTPYTLEEVFSAGRGVTDEAVKKAIKEYNKNVLTERV</sequence>
<dbReference type="OrthoDB" id="1683515at2"/>
<organism evidence="3 4">
    <name type="scientific">Lactonifactor longoviformis DSM 17459</name>
    <dbReference type="NCBI Taxonomy" id="1122155"/>
    <lineage>
        <taxon>Bacteria</taxon>
        <taxon>Bacillati</taxon>
        <taxon>Bacillota</taxon>
        <taxon>Clostridia</taxon>
        <taxon>Eubacteriales</taxon>
        <taxon>Clostridiaceae</taxon>
        <taxon>Lactonifactor</taxon>
    </lineage>
</organism>
<dbReference type="AlphaFoldDB" id="A0A1M4UA55"/>
<dbReference type="STRING" id="1122155.SAMN02745158_00813"/>
<accession>A0A1M4UA55</accession>
<dbReference type="InterPro" id="IPR014722">
    <property type="entry name" value="Rib_uL2_dom2"/>
</dbReference>
<dbReference type="Proteomes" id="UP000184245">
    <property type="component" value="Unassembled WGS sequence"/>
</dbReference>
<evidence type="ECO:0000256" key="2">
    <source>
        <dbReference type="ARBA" id="ARBA00023274"/>
    </source>
</evidence>
<dbReference type="RefSeq" id="WP_072849205.1">
    <property type="nucleotide sequence ID" value="NZ_FQVI01000002.1"/>
</dbReference>
<keyword evidence="4" id="KW-1185">Reference proteome</keyword>
<evidence type="ECO:0000256" key="1">
    <source>
        <dbReference type="ARBA" id="ARBA00022980"/>
    </source>
</evidence>
<keyword evidence="1" id="KW-0689">Ribosomal protein</keyword>
<dbReference type="GO" id="GO:1990904">
    <property type="term" value="C:ribonucleoprotein complex"/>
    <property type="evidence" value="ECO:0007669"/>
    <property type="project" value="UniProtKB-KW"/>
</dbReference>